<protein>
    <submittedName>
        <fullName evidence="2">Methyltransferase family protein</fullName>
    </submittedName>
</protein>
<dbReference type="RefSeq" id="WP_132001689.1">
    <property type="nucleotide sequence ID" value="NZ_JBHUNN010000002.1"/>
</dbReference>
<feature type="domain" description="Methyltransferase type 11" evidence="1">
    <location>
        <begin position="43"/>
        <end position="134"/>
    </location>
</feature>
<dbReference type="InterPro" id="IPR050508">
    <property type="entry name" value="Methyltransf_Superfamily"/>
</dbReference>
<dbReference type="PANTHER" id="PTHR42912">
    <property type="entry name" value="METHYLTRANSFERASE"/>
    <property type="match status" value="1"/>
</dbReference>
<dbReference type="Proteomes" id="UP000294881">
    <property type="component" value="Unassembled WGS sequence"/>
</dbReference>
<dbReference type="OrthoDB" id="5517736at2"/>
<evidence type="ECO:0000259" key="1">
    <source>
        <dbReference type="Pfam" id="PF08241"/>
    </source>
</evidence>
<organism evidence="2 3">
    <name type="scientific">Camelimonas lactis</name>
    <dbReference type="NCBI Taxonomy" id="659006"/>
    <lineage>
        <taxon>Bacteria</taxon>
        <taxon>Pseudomonadati</taxon>
        <taxon>Pseudomonadota</taxon>
        <taxon>Alphaproteobacteria</taxon>
        <taxon>Hyphomicrobiales</taxon>
        <taxon>Chelatococcaceae</taxon>
        <taxon>Camelimonas</taxon>
    </lineage>
</organism>
<dbReference type="InterPro" id="IPR013216">
    <property type="entry name" value="Methyltransf_11"/>
</dbReference>
<dbReference type="EMBL" id="SLWL01000001">
    <property type="protein sequence ID" value="TCO15956.1"/>
    <property type="molecule type" value="Genomic_DNA"/>
</dbReference>
<dbReference type="AlphaFoldDB" id="A0A4R2GZ80"/>
<name>A0A4R2GZ80_9HYPH</name>
<dbReference type="Pfam" id="PF08241">
    <property type="entry name" value="Methyltransf_11"/>
    <property type="match status" value="1"/>
</dbReference>
<evidence type="ECO:0000313" key="2">
    <source>
        <dbReference type="EMBL" id="TCO15956.1"/>
    </source>
</evidence>
<keyword evidence="2" id="KW-0489">Methyltransferase</keyword>
<dbReference type="GO" id="GO:0032259">
    <property type="term" value="P:methylation"/>
    <property type="evidence" value="ECO:0007669"/>
    <property type="project" value="UniProtKB-KW"/>
</dbReference>
<sequence length="231" mass="25376">MSEGWSESAPAWIASIDGDFSRHAVLDAPMLARVRAGGYGHALDVGCGEGRFCRMMRAAGVNAVGVDPIPLMVETAQARDPGGDYRVGRAEKLDFPDASFDLAVSYLTLIDIEGLEQAVAEMARVLRPGGALLIANLNSFSTAGGWEGEGPAERYAIDGYLDSRAEWVAWAGVRVRNWHRPLSRYMQALLGQGLRLACFDEPEPDPAWPDAARVARYRRAPWLLMMEWRKP</sequence>
<gene>
    <name evidence="2" type="ORF">EV666_101206</name>
</gene>
<dbReference type="Gene3D" id="3.40.50.150">
    <property type="entry name" value="Vaccinia Virus protein VP39"/>
    <property type="match status" value="1"/>
</dbReference>
<dbReference type="PANTHER" id="PTHR42912:SF93">
    <property type="entry name" value="N6-ADENOSINE-METHYLTRANSFERASE TMT1A"/>
    <property type="match status" value="1"/>
</dbReference>
<keyword evidence="3" id="KW-1185">Reference proteome</keyword>
<dbReference type="SUPFAM" id="SSF53335">
    <property type="entry name" value="S-adenosyl-L-methionine-dependent methyltransferases"/>
    <property type="match status" value="1"/>
</dbReference>
<keyword evidence="2" id="KW-0808">Transferase</keyword>
<accession>A0A4R2GZ80</accession>
<dbReference type="InterPro" id="IPR029063">
    <property type="entry name" value="SAM-dependent_MTases_sf"/>
</dbReference>
<comment type="caution">
    <text evidence="2">The sequence shown here is derived from an EMBL/GenBank/DDBJ whole genome shotgun (WGS) entry which is preliminary data.</text>
</comment>
<proteinExistence type="predicted"/>
<reference evidence="2 3" key="1">
    <citation type="submission" date="2019-03" db="EMBL/GenBank/DDBJ databases">
        <title>Genomic Encyclopedia of Type Strains, Phase IV (KMG-IV): sequencing the most valuable type-strain genomes for metagenomic binning, comparative biology and taxonomic classification.</title>
        <authorList>
            <person name="Goeker M."/>
        </authorList>
    </citation>
    <scope>NUCLEOTIDE SEQUENCE [LARGE SCALE GENOMIC DNA]</scope>
    <source>
        <strain evidence="2 3">DSM 22958</strain>
    </source>
</reference>
<dbReference type="GO" id="GO:0008757">
    <property type="term" value="F:S-adenosylmethionine-dependent methyltransferase activity"/>
    <property type="evidence" value="ECO:0007669"/>
    <property type="project" value="InterPro"/>
</dbReference>
<evidence type="ECO:0000313" key="3">
    <source>
        <dbReference type="Proteomes" id="UP000294881"/>
    </source>
</evidence>
<dbReference type="CDD" id="cd02440">
    <property type="entry name" value="AdoMet_MTases"/>
    <property type="match status" value="1"/>
</dbReference>